<proteinExistence type="predicted"/>
<keyword evidence="4" id="KW-1185">Reference proteome</keyword>
<protein>
    <recommendedName>
        <fullName evidence="5">Translation initiation factor IF-2</fullName>
    </recommendedName>
</protein>
<evidence type="ECO:0000313" key="4">
    <source>
        <dbReference type="Proteomes" id="UP000243084"/>
    </source>
</evidence>
<feature type="compositionally biased region" description="Low complexity" evidence="1">
    <location>
        <begin position="85"/>
        <end position="105"/>
    </location>
</feature>
<feature type="region of interest" description="Disordered" evidence="1">
    <location>
        <begin position="21"/>
        <end position="110"/>
    </location>
</feature>
<evidence type="ECO:0000256" key="1">
    <source>
        <dbReference type="SAM" id="MobiDB-lite"/>
    </source>
</evidence>
<feature type="compositionally biased region" description="Low complexity" evidence="1">
    <location>
        <begin position="29"/>
        <end position="41"/>
    </location>
</feature>
<dbReference type="AlphaFoldDB" id="A0A1I5RIR0"/>
<sequence>MMVMRAFLGGLLLCGLVACDSDQSPQPKAPASEPAEAVLPAPVEPAPPVPAAAPAPAPQPAPEPPVPESEPQGQPAPPQKSSQVPSAPRPADSARAAAASRPVAPLDLSLPSEVLERFKLPDEVPVEALEPPALLPPLFVDKATEPDSFELGGKLITSERPVADEDSWHSVEGVELQLQFRR</sequence>
<evidence type="ECO:0008006" key="5">
    <source>
        <dbReference type="Google" id="ProtNLM"/>
    </source>
</evidence>
<dbReference type="PROSITE" id="PS51257">
    <property type="entry name" value="PROKAR_LIPOPROTEIN"/>
    <property type="match status" value="1"/>
</dbReference>
<name>A0A1I5RIR0_9GAMM</name>
<evidence type="ECO:0000313" key="3">
    <source>
        <dbReference type="EMBL" id="SFP57826.1"/>
    </source>
</evidence>
<reference evidence="4" key="1">
    <citation type="submission" date="2016-10" db="EMBL/GenBank/DDBJ databases">
        <authorList>
            <person name="Varghese N."/>
            <person name="Submissions S."/>
        </authorList>
    </citation>
    <scope>NUCLEOTIDE SEQUENCE [LARGE SCALE GENOMIC DNA]</scope>
    <source>
        <strain evidence="4">JCM 18195</strain>
    </source>
</reference>
<accession>A0A1I5RIR0</accession>
<keyword evidence="2" id="KW-0732">Signal</keyword>
<feature type="chain" id="PRO_5017192787" description="Translation initiation factor IF-2" evidence="2">
    <location>
        <begin position="21"/>
        <end position="182"/>
    </location>
</feature>
<evidence type="ECO:0000256" key="2">
    <source>
        <dbReference type="SAM" id="SignalP"/>
    </source>
</evidence>
<dbReference type="EMBL" id="FOXM01000003">
    <property type="protein sequence ID" value="SFP57826.1"/>
    <property type="molecule type" value="Genomic_DNA"/>
</dbReference>
<feature type="compositionally biased region" description="Pro residues" evidence="1">
    <location>
        <begin position="42"/>
        <end position="78"/>
    </location>
</feature>
<organism evidence="3 4">
    <name type="scientific">Geopseudomonas sagittaria</name>
    <dbReference type="NCBI Taxonomy" id="1135990"/>
    <lineage>
        <taxon>Bacteria</taxon>
        <taxon>Pseudomonadati</taxon>
        <taxon>Pseudomonadota</taxon>
        <taxon>Gammaproteobacteria</taxon>
        <taxon>Pseudomonadales</taxon>
        <taxon>Pseudomonadaceae</taxon>
        <taxon>Geopseudomonas</taxon>
    </lineage>
</organism>
<feature type="signal peptide" evidence="2">
    <location>
        <begin position="1"/>
        <end position="20"/>
    </location>
</feature>
<gene>
    <name evidence="3" type="ORF">SAMN05216229_103345</name>
</gene>
<dbReference type="Proteomes" id="UP000243084">
    <property type="component" value="Unassembled WGS sequence"/>
</dbReference>